<protein>
    <submittedName>
        <fullName evidence="2">Uncharacterized protein</fullName>
    </submittedName>
</protein>
<sequence>MVGERGNKNNVLNSSGSGMNALLDDESNSTLLCDWFDLKSDNLCYTKSANSRSQTNYSDPDTTPREYSTLSSTSPTIQTNTNEYNNELEGTQAFNQYNYGNVGLNDQFNGINASHYGHSITGVNTYTGAITSVNGYEGVSTVNRYTGDGIRTPGTSAYNRLNSEIVETSTIVSDGITEEPVETARNFFYTPTPPIDIHSESYNLMNNFFKTVTSTNVSESMEDWGIDRSIYTIYSRSGFFADCFNADKLNCKEYLSSWGMESFAECRIPLIFCIILTDKEVRRNEVQSSIVPLAINLLDRYMSKNKNSLNKLFKFVLDRVRVSSPDGSSLYLLTDVVNPVSYNTPSTSVSDGNSLNNSARTSLESEEVSSHDQTNFITDSFHFFNINCSNTLNDNDVSKGYANHSRDDNFNNSVDDTTSGINNNSIENVRINVEIVYNLISAACYFIADRYNGLANVSVRLLLMQWVSMSKLFTRTRCAAFYIARNKTTSLSVIMSIIFDVLRTLDYVITTPFVSYMAQALIIASYDLPYPQNPSQLNIYQKAASILARVALIDDTFHRFTSSIITLSIYALVRKLALHDKIITDDSMTWLIVDQSNPEISNCMNLLTSTLSQFVNTELLDVLAQPVKVKNKNEEFFTCILQSDTKSVNLDTIKWISNVLSN</sequence>
<accession>A0A3B0NHV9</accession>
<gene>
    <name evidence="2" type="ORF">TAT_000366500</name>
    <name evidence="3" type="ORF">TAV_000366500</name>
</gene>
<organism evidence="2">
    <name type="scientific">Theileria annulata</name>
    <dbReference type="NCBI Taxonomy" id="5874"/>
    <lineage>
        <taxon>Eukaryota</taxon>
        <taxon>Sar</taxon>
        <taxon>Alveolata</taxon>
        <taxon>Apicomplexa</taxon>
        <taxon>Aconoidasida</taxon>
        <taxon>Piroplasmida</taxon>
        <taxon>Theileriidae</taxon>
        <taxon>Theileria</taxon>
    </lineage>
</organism>
<dbReference type="EMBL" id="UIVT01000004">
    <property type="protein sequence ID" value="SVP94836.1"/>
    <property type="molecule type" value="Genomic_DNA"/>
</dbReference>
<feature type="region of interest" description="Disordered" evidence="1">
    <location>
        <begin position="50"/>
        <end position="78"/>
    </location>
</feature>
<dbReference type="AlphaFoldDB" id="A0A3B0NHV9"/>
<evidence type="ECO:0000256" key="1">
    <source>
        <dbReference type="SAM" id="MobiDB-lite"/>
    </source>
</evidence>
<name>A0A3B0NHV9_THEAN</name>
<feature type="region of interest" description="Disordered" evidence="1">
    <location>
        <begin position="345"/>
        <end position="365"/>
    </location>
</feature>
<evidence type="ECO:0000313" key="2">
    <source>
        <dbReference type="EMBL" id="SVP94836.1"/>
    </source>
</evidence>
<dbReference type="VEuPathDB" id="PiroplasmaDB:TA10190"/>
<proteinExistence type="predicted"/>
<feature type="compositionally biased region" description="Polar residues" evidence="1">
    <location>
        <begin position="345"/>
        <end position="362"/>
    </location>
</feature>
<dbReference type="EMBL" id="UIVS01000004">
    <property type="protein sequence ID" value="SVP95504.1"/>
    <property type="molecule type" value="Genomic_DNA"/>
</dbReference>
<evidence type="ECO:0000313" key="3">
    <source>
        <dbReference type="EMBL" id="SVP95504.1"/>
    </source>
</evidence>
<reference evidence="2" key="1">
    <citation type="submission" date="2018-07" db="EMBL/GenBank/DDBJ databases">
        <authorList>
            <person name="Quirk P.G."/>
            <person name="Krulwich T.A."/>
        </authorList>
    </citation>
    <scope>NUCLEOTIDE SEQUENCE</scope>
    <source>
        <strain evidence="2">Anand</strain>
    </source>
</reference>